<name>A0ABD0J050_9CAEN</name>
<comment type="caution">
    <text evidence="3">The sequence shown here is derived from an EMBL/GenBank/DDBJ whole genome shotgun (WGS) entry which is preliminary data.</text>
</comment>
<feature type="signal peptide" evidence="2">
    <location>
        <begin position="1"/>
        <end position="27"/>
    </location>
</feature>
<dbReference type="EMBL" id="JACVVK020000811">
    <property type="protein sequence ID" value="KAK7443980.1"/>
    <property type="molecule type" value="Genomic_DNA"/>
</dbReference>
<feature type="compositionally biased region" description="Basic and acidic residues" evidence="1">
    <location>
        <begin position="443"/>
        <end position="452"/>
    </location>
</feature>
<organism evidence="3 4">
    <name type="scientific">Batillaria attramentaria</name>
    <dbReference type="NCBI Taxonomy" id="370345"/>
    <lineage>
        <taxon>Eukaryota</taxon>
        <taxon>Metazoa</taxon>
        <taxon>Spiralia</taxon>
        <taxon>Lophotrochozoa</taxon>
        <taxon>Mollusca</taxon>
        <taxon>Gastropoda</taxon>
        <taxon>Caenogastropoda</taxon>
        <taxon>Sorbeoconcha</taxon>
        <taxon>Cerithioidea</taxon>
        <taxon>Batillariidae</taxon>
        <taxon>Batillaria</taxon>
    </lineage>
</organism>
<dbReference type="AlphaFoldDB" id="A0ABD0J050"/>
<evidence type="ECO:0000256" key="1">
    <source>
        <dbReference type="SAM" id="MobiDB-lite"/>
    </source>
</evidence>
<feature type="compositionally biased region" description="Basic and acidic residues" evidence="1">
    <location>
        <begin position="97"/>
        <end position="107"/>
    </location>
</feature>
<proteinExistence type="predicted"/>
<gene>
    <name evidence="3" type="ORF">BaRGS_00040435</name>
</gene>
<sequence>MRSHCHVRRLALQTLGIAVLCIAVVHAIEKPANSQDSGKQLSQDTGPVLNKAALDGLSGQSYVTEGDSGSDGHPVGSYGGGGGNDVTGLKDSVGENIGRDIGSREDNSAGTVKRSVHMYNAPRDDQPMRNELPLYQPLTDNDLLFLLRTADDEESFNGDEVFDSGAFYNPDNEDNFVTEKRYSPVVSVDSRRAFSSWAGKRSVDVPGWGAFPKQRDFFGIERPSDFTKRAAFSAWAGKRSSDDLSDLETALKRAAFSAWAGKRSDPYDDVMKRAAFSAWAGKRSSFDDELNDSGDESAAFFDWPEKRAAFNAWAGKRKRLIKRAAFSAWQGKRNDNSGPALSTTDDESKVLNADVMKNDVISIDDVKNESDKRAPFSAWAGKRAPFSAWAGKRAPFSAWAGKRAPFSAWAGKRAPFSAWAGKRAPFSAWAGKRAPFSAWAGKRTTENGHESPETSVSDSLGDKRDLHSTSGADAHSDKRAPFHAWAGKRSDETVASNPPRYDNDGNPARAQYNNKRPAFSAWSGKRSDETSFDDYSDDFSTGNDVTKRSADSARLLLPERDSDSDGQWEQDDSGQLMTPSKRLWYGHAGLSYFDRWLRKKMKNVFQPGKMPVLGKYLRPKSQFAPKKRRFSTWGGKRSVV</sequence>
<keyword evidence="2" id="KW-0732">Signal</keyword>
<protein>
    <submittedName>
        <fullName evidence="3">Uncharacterized protein</fullName>
    </submittedName>
</protein>
<feature type="region of interest" description="Disordered" evidence="1">
    <location>
        <begin position="440"/>
        <end position="528"/>
    </location>
</feature>
<evidence type="ECO:0000256" key="2">
    <source>
        <dbReference type="SAM" id="SignalP"/>
    </source>
</evidence>
<feature type="region of interest" description="Disordered" evidence="1">
    <location>
        <begin position="59"/>
        <end position="114"/>
    </location>
</feature>
<feature type="region of interest" description="Disordered" evidence="1">
    <location>
        <begin position="533"/>
        <end position="552"/>
    </location>
</feature>
<keyword evidence="4" id="KW-1185">Reference proteome</keyword>
<accession>A0ABD0J050</accession>
<feature type="chain" id="PRO_5044891524" evidence="2">
    <location>
        <begin position="28"/>
        <end position="640"/>
    </location>
</feature>
<reference evidence="3 4" key="1">
    <citation type="journal article" date="2023" name="Sci. Data">
        <title>Genome assembly of the Korean intertidal mud-creeper Batillaria attramentaria.</title>
        <authorList>
            <person name="Patra A.K."/>
            <person name="Ho P.T."/>
            <person name="Jun S."/>
            <person name="Lee S.J."/>
            <person name="Kim Y."/>
            <person name="Won Y.J."/>
        </authorList>
    </citation>
    <scope>NUCLEOTIDE SEQUENCE [LARGE SCALE GENOMIC DNA]</scope>
    <source>
        <strain evidence="3">Wonlab-2016</strain>
    </source>
</reference>
<evidence type="ECO:0000313" key="3">
    <source>
        <dbReference type="EMBL" id="KAK7443980.1"/>
    </source>
</evidence>
<evidence type="ECO:0000313" key="4">
    <source>
        <dbReference type="Proteomes" id="UP001519460"/>
    </source>
</evidence>
<dbReference type="Proteomes" id="UP001519460">
    <property type="component" value="Unassembled WGS sequence"/>
</dbReference>